<proteinExistence type="predicted"/>
<reference evidence="2 3" key="1">
    <citation type="submission" date="2021-06" db="EMBL/GenBank/DDBJ databases">
        <authorList>
            <person name="Palmer J.M."/>
        </authorList>
    </citation>
    <scope>NUCLEOTIDE SEQUENCE [LARGE SCALE GENOMIC DNA]</scope>
    <source>
        <strain evidence="2 3">AS_MEX2019</strain>
        <tissue evidence="2">Muscle</tissue>
    </source>
</reference>
<gene>
    <name evidence="2" type="ORF">AMECASPLE_014247</name>
</gene>
<accession>A0ABV0Z0B2</accession>
<feature type="region of interest" description="Disordered" evidence="1">
    <location>
        <begin position="1"/>
        <end position="38"/>
    </location>
</feature>
<dbReference type="Proteomes" id="UP001469553">
    <property type="component" value="Unassembled WGS sequence"/>
</dbReference>
<evidence type="ECO:0000313" key="3">
    <source>
        <dbReference type="Proteomes" id="UP001469553"/>
    </source>
</evidence>
<protein>
    <submittedName>
        <fullName evidence="2">Uncharacterized protein</fullName>
    </submittedName>
</protein>
<name>A0ABV0Z0B2_9TELE</name>
<organism evidence="2 3">
    <name type="scientific">Ameca splendens</name>
    <dbReference type="NCBI Taxonomy" id="208324"/>
    <lineage>
        <taxon>Eukaryota</taxon>
        <taxon>Metazoa</taxon>
        <taxon>Chordata</taxon>
        <taxon>Craniata</taxon>
        <taxon>Vertebrata</taxon>
        <taxon>Euteleostomi</taxon>
        <taxon>Actinopterygii</taxon>
        <taxon>Neopterygii</taxon>
        <taxon>Teleostei</taxon>
        <taxon>Neoteleostei</taxon>
        <taxon>Acanthomorphata</taxon>
        <taxon>Ovalentaria</taxon>
        <taxon>Atherinomorphae</taxon>
        <taxon>Cyprinodontiformes</taxon>
        <taxon>Goodeidae</taxon>
        <taxon>Ameca</taxon>
    </lineage>
</organism>
<dbReference type="EMBL" id="JAHRIP010047984">
    <property type="protein sequence ID" value="MEQ2299347.1"/>
    <property type="molecule type" value="Genomic_DNA"/>
</dbReference>
<keyword evidence="3" id="KW-1185">Reference proteome</keyword>
<evidence type="ECO:0000313" key="2">
    <source>
        <dbReference type="EMBL" id="MEQ2299347.1"/>
    </source>
</evidence>
<sequence>MEEIEATDIQRPPRARKPRETTQQEKSQAGQERRSRRVSGFIILKLVKMRPMMLHTKNSTSQQDRSTCAD</sequence>
<comment type="caution">
    <text evidence="2">The sequence shown here is derived from an EMBL/GenBank/DDBJ whole genome shotgun (WGS) entry which is preliminary data.</text>
</comment>
<evidence type="ECO:0000256" key="1">
    <source>
        <dbReference type="SAM" id="MobiDB-lite"/>
    </source>
</evidence>